<gene>
    <name evidence="9" type="primary">MED5</name>
    <name evidence="11" type="ORF">SCODWIG_00636</name>
</gene>
<comment type="subunit">
    <text evidence="9">Component of the Mediator complex.</text>
</comment>
<evidence type="ECO:0000313" key="11">
    <source>
        <dbReference type="EMBL" id="SSD58875.1"/>
    </source>
</evidence>
<protein>
    <recommendedName>
        <fullName evidence="3 9">Mediator of RNA polymerase II transcription subunit 5</fullName>
    </recommendedName>
    <alternativeName>
        <fullName evidence="8 9">Mediator complex subunit 5</fullName>
    </alternativeName>
</protein>
<organism evidence="11 12">
    <name type="scientific">Saccharomycodes ludwigii</name>
    <dbReference type="NCBI Taxonomy" id="36035"/>
    <lineage>
        <taxon>Eukaryota</taxon>
        <taxon>Fungi</taxon>
        <taxon>Dikarya</taxon>
        <taxon>Ascomycota</taxon>
        <taxon>Saccharomycotina</taxon>
        <taxon>Saccharomycetes</taxon>
        <taxon>Saccharomycodales</taxon>
        <taxon>Saccharomycodaceae</taxon>
        <taxon>Saccharomycodes</taxon>
    </lineage>
</organism>
<proteinExistence type="inferred from homology"/>
<evidence type="ECO:0000256" key="10">
    <source>
        <dbReference type="SAM" id="MobiDB-lite"/>
    </source>
</evidence>
<keyword evidence="7 9" id="KW-0539">Nucleus</keyword>
<comment type="similarity">
    <text evidence="2 9">Belongs to the Mediator complex subunit 5 family.</text>
</comment>
<dbReference type="PANTHER" id="PTHR35784:SF1">
    <property type="entry name" value="MEDIATOR OF RNA POLYMERASE II TRANSCRIPTION SUBUNIT 5"/>
    <property type="match status" value="1"/>
</dbReference>
<dbReference type="VEuPathDB" id="FungiDB:SCODWIG_00636"/>
<feature type="compositionally biased region" description="Low complexity" evidence="10">
    <location>
        <begin position="1161"/>
        <end position="1178"/>
    </location>
</feature>
<sequence>MDSTTICDEFCKLLINCANNGFKPVDFFTFYNEFFNEKFGSFLDLNNESRASTNVNIPTISNDNTNFISTNTAETTDTATLEKNRIYDLLSGCFMKCLKNNYCVSHIMILLTDYMVELCFFNYNSSFVNRLLKIIMSLINEKDAIVIHFFTKSTKFFNNLSDKLVVEDFLVHDIPTIIFPAIMSFNFKEIHSKQIIISLSKFLQSVISIQPTTCVVTDQLVQTNIKILVNNVLLPINKLLAQKLSLLIQKKCDFTQIKETDVVVDKNHVGTNSNAFSAQNTLRKYSDPSIPVETPSITSPKFISTSPQNNANGTSVTNHSSNSGDINSNVPLAVDSDSASTVQKYYDFKLLRYYKNLWLNNRIHNWYSSEVDFFPKYQSIEATIVSETHHPIPSLDTAMVDFIETSFTCFAQFLNNIQYHQSNSNYDLLEKKWTIFISKRIPLIISQYCGTAKPYIPIRALQNIDDKVIKAIKTYYSTKDNEDPSQTNDDLFDDFNTNPKRDFDIRHEFLSNLIMLKLQPPNVMNEFLRDDQMMDLKSILIDENIFFKNHQNTMEKIWDVKKFVKTSIEEFDFENLFEGDSNFIANRSEFHGLLNVLQNFEKVAPTSQVVIAQTFLEMLTASVKTFDYKTLSKICCLLTLNFNHSLTTIFSHIQPYLFLLPLLNFVDKLWDEKVYEITSSTNNDTDIESVNDYIAFPFVLVFILHVSKEYNVDIEDIMVQNDVTDLNKSFILSFIRDLYYIPEDLTLPVTKEPYNSSKLLQDWTKSLFVDISISDDLIKTANVKDLAYLLPFMFKQCIETLESITNPKNMENIRQQLDPRMLSTLNERVMGGFEYFLQPFMMVGLIKIVFNLETILNSLKAKGLMEINLIFETILNMLTPLFNESSLLNYDSKALHNLIFRLNSPRLLLTLKLFRKQPSQPQSSLYGVYTAESQGNPKLEDLINKLEKLCDGAILYNINTIFTNQKQKHPHQQHSPNPQNQSPQTSPSISISGAHQVQFDFKITNECPVNKLMTNQTNSFWNLHSSTYYNMDYLLELIDLITPTNFFYDVYQTLLYKVRAYGIPTIGNVFKKSLSFRDDFNIVLIYFFYFTILLDFKDNTERLKTLHFLESPIFLAASDQDKREADKSIIDSSKSLPKEQINGSQIQHEDENEETNHVDDNTGGNVNDNGTNTNNDNNSSKDVKSDEVETKNMLPEVQSTEFADIDSKFDDDNDEINMLFGEDITSEQIDDVIMEDADINSRNDLDSTEKSIAKNNTVNKTPLPILDSDKDSATDEQSFFKVSYLNRNSFVGLLYRMKTRNSSPFENFEEIYDIYLQLLKKSIV</sequence>
<evidence type="ECO:0000313" key="12">
    <source>
        <dbReference type="Proteomes" id="UP000262825"/>
    </source>
</evidence>
<dbReference type="OrthoDB" id="5322661at2759"/>
<feature type="region of interest" description="Disordered" evidence="10">
    <location>
        <begin position="1126"/>
        <end position="1190"/>
    </location>
</feature>
<evidence type="ECO:0000256" key="6">
    <source>
        <dbReference type="ARBA" id="ARBA00023163"/>
    </source>
</evidence>
<dbReference type="EMBL" id="UFAJ01000059">
    <property type="protein sequence ID" value="SSD58875.1"/>
    <property type="molecule type" value="Genomic_DNA"/>
</dbReference>
<reference evidence="12" key="1">
    <citation type="submission" date="2018-06" db="EMBL/GenBank/DDBJ databases">
        <authorList>
            <person name="Guldener U."/>
        </authorList>
    </citation>
    <scope>NUCLEOTIDE SEQUENCE [LARGE SCALE GENOMIC DNA]</scope>
    <source>
        <strain evidence="12">UTAD17</strain>
    </source>
</reference>
<dbReference type="GO" id="GO:0016592">
    <property type="term" value="C:mediator complex"/>
    <property type="evidence" value="ECO:0007669"/>
    <property type="project" value="InterPro"/>
</dbReference>
<feature type="region of interest" description="Disordered" evidence="10">
    <location>
        <begin position="301"/>
        <end position="324"/>
    </location>
</feature>
<keyword evidence="12" id="KW-1185">Reference proteome</keyword>
<evidence type="ECO:0000256" key="5">
    <source>
        <dbReference type="ARBA" id="ARBA00023159"/>
    </source>
</evidence>
<keyword evidence="4 9" id="KW-0805">Transcription regulation</keyword>
<evidence type="ECO:0000256" key="7">
    <source>
        <dbReference type="ARBA" id="ARBA00023242"/>
    </source>
</evidence>
<accession>A0A376B2G5</accession>
<keyword evidence="5 9" id="KW-0010">Activator</keyword>
<name>A0A376B2G5_9ASCO</name>
<evidence type="ECO:0000256" key="2">
    <source>
        <dbReference type="ARBA" id="ARBA00008782"/>
    </source>
</evidence>
<feature type="compositionally biased region" description="Low complexity" evidence="10">
    <location>
        <begin position="973"/>
        <end position="989"/>
    </location>
</feature>
<dbReference type="Proteomes" id="UP000262825">
    <property type="component" value="Unassembled WGS sequence"/>
</dbReference>
<dbReference type="InterPro" id="IPR014801">
    <property type="entry name" value="Mediator_Med5_fun"/>
</dbReference>
<evidence type="ECO:0000256" key="9">
    <source>
        <dbReference type="RuleBase" id="RU364142"/>
    </source>
</evidence>
<evidence type="ECO:0000256" key="8">
    <source>
        <dbReference type="ARBA" id="ARBA00031256"/>
    </source>
</evidence>
<dbReference type="GO" id="GO:0003712">
    <property type="term" value="F:transcription coregulator activity"/>
    <property type="evidence" value="ECO:0007669"/>
    <property type="project" value="InterPro"/>
</dbReference>
<comment type="subcellular location">
    <subcellularLocation>
        <location evidence="1 9">Nucleus</location>
    </subcellularLocation>
</comment>
<feature type="compositionally biased region" description="Basic and acidic residues" evidence="10">
    <location>
        <begin position="1179"/>
        <end position="1190"/>
    </location>
</feature>
<comment type="function">
    <text evidence="9">Component of the Mediator complex, a coactivator involved in the regulated transcription of nearly all RNA polymerase II-dependent genes. Mediator functions as a bridge to convey information from gene-specific regulatory proteins to the basal RNA polymerase II transcription machinery. Mediator is recruited to promoters by direct interactions with regulatory proteins and serves as a scaffold for the assembly of a functional preinitiation complex with RNA polymerase II and the general transcription factors.</text>
</comment>
<dbReference type="Pfam" id="PF08689">
    <property type="entry name" value="Med5"/>
    <property type="match status" value="1"/>
</dbReference>
<evidence type="ECO:0000256" key="3">
    <source>
        <dbReference type="ARBA" id="ARBA00020628"/>
    </source>
</evidence>
<dbReference type="GO" id="GO:0006357">
    <property type="term" value="P:regulation of transcription by RNA polymerase II"/>
    <property type="evidence" value="ECO:0007669"/>
    <property type="project" value="InterPro"/>
</dbReference>
<keyword evidence="6 9" id="KW-0804">Transcription</keyword>
<evidence type="ECO:0000256" key="4">
    <source>
        <dbReference type="ARBA" id="ARBA00023015"/>
    </source>
</evidence>
<feature type="region of interest" description="Disordered" evidence="10">
    <location>
        <begin position="966"/>
        <end position="989"/>
    </location>
</feature>
<evidence type="ECO:0000256" key="1">
    <source>
        <dbReference type="ARBA" id="ARBA00004123"/>
    </source>
</evidence>
<feature type="compositionally biased region" description="Polar residues" evidence="10">
    <location>
        <begin position="1130"/>
        <end position="1146"/>
    </location>
</feature>
<dbReference type="PANTHER" id="PTHR35784">
    <property type="entry name" value="MEDIATOR OF RNA POLYMERASE II TRANSCRIPTION SUBUNIT 5"/>
    <property type="match status" value="1"/>
</dbReference>